<protein>
    <recommendedName>
        <fullName evidence="3">Homoserine O-acetyltransferase</fullName>
    </recommendedName>
</protein>
<evidence type="ECO:0008006" key="3">
    <source>
        <dbReference type="Google" id="ProtNLM"/>
    </source>
</evidence>
<sequence length="53" mass="5672">MRGTSTGLRVVRSAYGHDAFLLETAQVSGLVREALELAEVALARAPQSSSRRS</sequence>
<name>A0A4Q7NUR2_9ACTN</name>
<dbReference type="InterPro" id="IPR029058">
    <property type="entry name" value="AB_hydrolase_fold"/>
</dbReference>
<accession>A0A4Q7NUR2</accession>
<proteinExistence type="predicted"/>
<gene>
    <name evidence="1" type="ORF">EV189_1945</name>
</gene>
<dbReference type="AlphaFoldDB" id="A0A4Q7NUR2"/>
<comment type="caution">
    <text evidence="1">The sequence shown here is derived from an EMBL/GenBank/DDBJ whole genome shotgun (WGS) entry which is preliminary data.</text>
</comment>
<organism evidence="1 2">
    <name type="scientific">Motilibacter rhizosphaerae</name>
    <dbReference type="NCBI Taxonomy" id="598652"/>
    <lineage>
        <taxon>Bacteria</taxon>
        <taxon>Bacillati</taxon>
        <taxon>Actinomycetota</taxon>
        <taxon>Actinomycetes</taxon>
        <taxon>Motilibacterales</taxon>
        <taxon>Motilibacteraceae</taxon>
        <taxon>Motilibacter</taxon>
    </lineage>
</organism>
<dbReference type="Gene3D" id="3.40.50.1820">
    <property type="entry name" value="alpha/beta hydrolase"/>
    <property type="match status" value="1"/>
</dbReference>
<evidence type="ECO:0000313" key="1">
    <source>
        <dbReference type="EMBL" id="RZS90162.1"/>
    </source>
</evidence>
<keyword evidence="2" id="KW-1185">Reference proteome</keyword>
<dbReference type="EMBL" id="SGXD01000002">
    <property type="protein sequence ID" value="RZS90162.1"/>
    <property type="molecule type" value="Genomic_DNA"/>
</dbReference>
<evidence type="ECO:0000313" key="2">
    <source>
        <dbReference type="Proteomes" id="UP000293638"/>
    </source>
</evidence>
<dbReference type="RefSeq" id="WP_196788547.1">
    <property type="nucleotide sequence ID" value="NZ_SGXD01000002.1"/>
</dbReference>
<reference evidence="1 2" key="1">
    <citation type="submission" date="2019-02" db="EMBL/GenBank/DDBJ databases">
        <title>Genomic Encyclopedia of Type Strains, Phase IV (KMG-IV): sequencing the most valuable type-strain genomes for metagenomic binning, comparative biology and taxonomic classification.</title>
        <authorList>
            <person name="Goeker M."/>
        </authorList>
    </citation>
    <scope>NUCLEOTIDE SEQUENCE [LARGE SCALE GENOMIC DNA]</scope>
    <source>
        <strain evidence="1 2">DSM 45622</strain>
    </source>
</reference>
<dbReference type="Proteomes" id="UP000293638">
    <property type="component" value="Unassembled WGS sequence"/>
</dbReference>